<keyword evidence="7" id="KW-1185">Reference proteome</keyword>
<evidence type="ECO:0000313" key="7">
    <source>
        <dbReference type="Proteomes" id="UP000025756"/>
    </source>
</evidence>
<dbReference type="InterPro" id="IPR055438">
    <property type="entry name" value="AstE_AspA_cat"/>
</dbReference>
<dbReference type="PIRSF" id="PIRSF039012">
    <property type="entry name" value="ASP"/>
    <property type="match status" value="1"/>
</dbReference>
<dbReference type="PANTHER" id="PTHR37326:SF1">
    <property type="entry name" value="BLL3975 PROTEIN"/>
    <property type="match status" value="1"/>
</dbReference>
<comment type="cofactor">
    <cofactor evidence="1">
        <name>Zn(2+)</name>
        <dbReference type="ChEBI" id="CHEBI:29105"/>
    </cofactor>
</comment>
<dbReference type="Gene3D" id="3.40.630.10">
    <property type="entry name" value="Zn peptidases"/>
    <property type="match status" value="1"/>
</dbReference>
<keyword evidence="3" id="KW-0378">Hydrolase</keyword>
<evidence type="ECO:0000256" key="1">
    <source>
        <dbReference type="ARBA" id="ARBA00001947"/>
    </source>
</evidence>
<name>A0ABR4RIP2_BORBO</name>
<dbReference type="InterPro" id="IPR053138">
    <property type="entry name" value="N-alpha-Ac-DABA_deacetylase"/>
</dbReference>
<organism evidence="6 7">
    <name type="scientific">Bordetella bronchiseptica 00-P-2796</name>
    <dbReference type="NCBI Taxonomy" id="1331199"/>
    <lineage>
        <taxon>Bacteria</taxon>
        <taxon>Pseudomonadati</taxon>
        <taxon>Pseudomonadota</taxon>
        <taxon>Betaproteobacteria</taxon>
        <taxon>Burkholderiales</taxon>
        <taxon>Alcaligenaceae</taxon>
        <taxon>Bordetella</taxon>
    </lineage>
</organism>
<dbReference type="Proteomes" id="UP000025756">
    <property type="component" value="Unassembled WGS sequence"/>
</dbReference>
<gene>
    <name evidence="6" type="ORF">L490_3517</name>
</gene>
<dbReference type="InterPro" id="IPR043795">
    <property type="entry name" value="N-alpha-Ac-DABA-like"/>
</dbReference>
<evidence type="ECO:0000256" key="4">
    <source>
        <dbReference type="ARBA" id="ARBA00022833"/>
    </source>
</evidence>
<dbReference type="SUPFAM" id="SSF53187">
    <property type="entry name" value="Zn-dependent exopeptidases"/>
    <property type="match status" value="1"/>
</dbReference>
<keyword evidence="2" id="KW-0479">Metal-binding</keyword>
<protein>
    <submittedName>
        <fullName evidence="6">Succinylglutamate desuccinylase/aspartoacylase family protein</fullName>
    </submittedName>
</protein>
<proteinExistence type="predicted"/>
<reference evidence="6 7" key="1">
    <citation type="submission" date="2014-03" db="EMBL/GenBank/DDBJ databases">
        <title>Genome sequence of Bordetella bronchiseptica.</title>
        <authorList>
            <person name="Harvill E."/>
            <person name="Goodfield L.L."/>
            <person name="Ivanov Y.V."/>
            <person name="Meyer J.A."/>
            <person name="Muse S.J."/>
            <person name="Jacobs N."/>
            <person name="Bendor L."/>
            <person name="Smallridge W.E."/>
            <person name="Brinkac L.M."/>
            <person name="Sanka R."/>
            <person name="Kim M."/>
            <person name="Losada L."/>
        </authorList>
    </citation>
    <scope>NUCLEOTIDE SEQUENCE [LARGE SCALE GENOMIC DNA]</scope>
    <source>
        <strain evidence="6 7">00-P-2796</strain>
    </source>
</reference>
<comment type="caution">
    <text evidence="6">The sequence shown here is derived from an EMBL/GenBank/DDBJ whole genome shotgun (WGS) entry which is preliminary data.</text>
</comment>
<dbReference type="EMBL" id="JGWH01000037">
    <property type="protein sequence ID" value="KCV37272.1"/>
    <property type="molecule type" value="Genomic_DNA"/>
</dbReference>
<evidence type="ECO:0000256" key="2">
    <source>
        <dbReference type="ARBA" id="ARBA00022723"/>
    </source>
</evidence>
<sequence>MAQRDPGGQPMSRVSRADFSCAAATNRSAYRRVTVPVRRIEAGAGPSVLLMAGVHGDEWEGQAALLELWHALPGLLRRGTVYVAPAANVEASLAGTRLSPADGGNLNRAFLGAPARGYTEAVAHALQTRILPQVQYMIDVHSGGASLRYLPATVITRYGDDPWDERVARLARGFGLPRCLFFRGVEAGSMPAAASRLGVARLSAEIGGGAETSRELAQLCRDGMLSCLAGLDMVDAHHAIPGPLEVFHDVDAARANMRADAPGVFIPSVALGQQVVAGQHVGTLCEPARPDRPPVTLASPQDGTVVCLRPLARSDDGDCLLQIAPARPFETLSTLY</sequence>
<feature type="domain" description="Succinylglutamate desuccinylase/Aspartoacylase catalytic" evidence="5">
    <location>
        <begin position="44"/>
        <end position="229"/>
    </location>
</feature>
<accession>A0ABR4RIP2</accession>
<keyword evidence="4" id="KW-0862">Zinc</keyword>
<evidence type="ECO:0000256" key="3">
    <source>
        <dbReference type="ARBA" id="ARBA00022801"/>
    </source>
</evidence>
<evidence type="ECO:0000259" key="5">
    <source>
        <dbReference type="Pfam" id="PF24827"/>
    </source>
</evidence>
<dbReference type="PANTHER" id="PTHR37326">
    <property type="entry name" value="BLL3975 PROTEIN"/>
    <property type="match status" value="1"/>
</dbReference>
<dbReference type="Pfam" id="PF24827">
    <property type="entry name" value="AstE_AspA_cat"/>
    <property type="match status" value="1"/>
</dbReference>
<evidence type="ECO:0000313" key="6">
    <source>
        <dbReference type="EMBL" id="KCV37272.1"/>
    </source>
</evidence>